<keyword evidence="10" id="KW-0539">Nucleus</keyword>
<evidence type="ECO:0000313" key="18">
    <source>
        <dbReference type="Proteomes" id="UP000192578"/>
    </source>
</evidence>
<evidence type="ECO:0000256" key="13">
    <source>
        <dbReference type="ARBA" id="ARBA00042316"/>
    </source>
</evidence>
<evidence type="ECO:0000256" key="12">
    <source>
        <dbReference type="ARBA" id="ARBA00041798"/>
    </source>
</evidence>
<dbReference type="Proteomes" id="UP000192578">
    <property type="component" value="Unassembled WGS sequence"/>
</dbReference>
<dbReference type="GO" id="GO:0043066">
    <property type="term" value="P:negative regulation of apoptotic process"/>
    <property type="evidence" value="ECO:0007669"/>
    <property type="project" value="TreeGrafter"/>
</dbReference>
<keyword evidence="6" id="KW-0053">Apoptosis</keyword>
<dbReference type="GO" id="GO:0004869">
    <property type="term" value="F:cysteine-type endopeptidase inhibitor activity"/>
    <property type="evidence" value="ECO:0007669"/>
    <property type="project" value="TreeGrafter"/>
</dbReference>
<evidence type="ECO:0000256" key="11">
    <source>
        <dbReference type="ARBA" id="ARBA00039894"/>
    </source>
</evidence>
<dbReference type="PANTHER" id="PTHR46116">
    <property type="entry name" value="(E3-INDEPENDENT) E2 UBIQUITIN-CONJUGATING ENZYME"/>
    <property type="match status" value="1"/>
</dbReference>
<dbReference type="InterPro" id="IPR000608">
    <property type="entry name" value="UBC"/>
</dbReference>
<comment type="caution">
    <text evidence="17">The sequence shown here is derived from an EMBL/GenBank/DDBJ whole genome shotgun (WGS) entry which is preliminary data.</text>
</comment>
<dbReference type="GO" id="GO:0061631">
    <property type="term" value="F:ubiquitin conjugating enzyme activity"/>
    <property type="evidence" value="ECO:0007669"/>
    <property type="project" value="UniProtKB-EC"/>
</dbReference>
<dbReference type="PROSITE" id="PS50127">
    <property type="entry name" value="UBC_2"/>
    <property type="match status" value="1"/>
</dbReference>
<dbReference type="PANTHER" id="PTHR46116:SF26">
    <property type="entry name" value="UBIQUITIN-CONJUGATING ENZYME E2 Z"/>
    <property type="match status" value="1"/>
</dbReference>
<keyword evidence="4" id="KW-0963">Cytoplasm</keyword>
<dbReference type="EC" id="2.3.2.23" evidence="3"/>
<dbReference type="Pfam" id="PF00179">
    <property type="entry name" value="UQ_con"/>
    <property type="match status" value="1"/>
</dbReference>
<keyword evidence="5" id="KW-0808">Transferase</keyword>
<evidence type="ECO:0000256" key="10">
    <source>
        <dbReference type="ARBA" id="ARBA00023242"/>
    </source>
</evidence>
<dbReference type="SUPFAM" id="SSF54495">
    <property type="entry name" value="UBC-like"/>
    <property type="match status" value="1"/>
</dbReference>
<dbReference type="CDD" id="cd23809">
    <property type="entry name" value="UBCc_UBE2Z"/>
    <property type="match status" value="1"/>
</dbReference>
<feature type="compositionally biased region" description="Polar residues" evidence="15">
    <location>
        <begin position="1"/>
        <end position="12"/>
    </location>
</feature>
<feature type="domain" description="UBC core" evidence="16">
    <location>
        <begin position="26"/>
        <end position="184"/>
    </location>
</feature>
<sequence>MWGVGMTSTWDPSKSKEWDSQQPNSICMSRMSRDIKQLLEEERQGDLDIFVYPNDQNLTKMMALIIGPAETPYNGGFFQFYIRVPPDYPITPPRVRNLTTGDSSVRFGPNLYNDGKICLSILGTFPGPSWTPIMNVGGVLKSIQSLMSSSALRNEPSYETRSTKDPQVVDYDRLITHETIRVAVADSVRQAIDGACTFPVKFREIMMRRFLRQKPMWVKTCEDNVHLDGAPMNCIYGMSRGTFKWGTVKKELNDLEPKVLAALDRLEVAKENGGKRVVKPAAIK</sequence>
<dbReference type="InterPro" id="IPR016135">
    <property type="entry name" value="UBQ-conjugating_enzyme/RWD"/>
</dbReference>
<evidence type="ECO:0000313" key="17">
    <source>
        <dbReference type="EMBL" id="OQV15130.1"/>
    </source>
</evidence>
<keyword evidence="7" id="KW-0547">Nucleotide-binding</keyword>
<evidence type="ECO:0000256" key="3">
    <source>
        <dbReference type="ARBA" id="ARBA00012486"/>
    </source>
</evidence>
<evidence type="ECO:0000256" key="14">
    <source>
        <dbReference type="ARBA" id="ARBA00042401"/>
    </source>
</evidence>
<dbReference type="GO" id="GO:0005737">
    <property type="term" value="C:cytoplasm"/>
    <property type="evidence" value="ECO:0007669"/>
    <property type="project" value="UniProtKB-SubCell"/>
</dbReference>
<protein>
    <recommendedName>
        <fullName evidence="11">Ubiquitin-conjugating enzyme E2 Z</fullName>
        <ecNumber evidence="3">2.3.2.23</ecNumber>
    </recommendedName>
    <alternativeName>
        <fullName evidence="12">E2 ubiquitin-conjugating enzyme Z</fullName>
    </alternativeName>
    <alternativeName>
        <fullName evidence="14">Ubiquitin carrier protein Z</fullName>
    </alternativeName>
    <alternativeName>
        <fullName evidence="13">Ubiquitin-protein ligase Z</fullName>
    </alternativeName>
</protein>
<evidence type="ECO:0000256" key="9">
    <source>
        <dbReference type="ARBA" id="ARBA00022840"/>
    </source>
</evidence>
<evidence type="ECO:0000256" key="6">
    <source>
        <dbReference type="ARBA" id="ARBA00022703"/>
    </source>
</evidence>
<dbReference type="GO" id="GO:0005524">
    <property type="term" value="F:ATP binding"/>
    <property type="evidence" value="ECO:0007669"/>
    <property type="project" value="UniProtKB-KW"/>
</dbReference>
<evidence type="ECO:0000256" key="5">
    <source>
        <dbReference type="ARBA" id="ARBA00022679"/>
    </source>
</evidence>
<dbReference type="GO" id="GO:0006915">
    <property type="term" value="P:apoptotic process"/>
    <property type="evidence" value="ECO:0007669"/>
    <property type="project" value="UniProtKB-KW"/>
</dbReference>
<dbReference type="AlphaFoldDB" id="A0A1W0WIT4"/>
<dbReference type="Gene3D" id="3.10.110.10">
    <property type="entry name" value="Ubiquitin Conjugating Enzyme"/>
    <property type="match status" value="1"/>
</dbReference>
<gene>
    <name evidence="17" type="ORF">BV898_10645</name>
</gene>
<dbReference type="SMART" id="SM00212">
    <property type="entry name" value="UBCc"/>
    <property type="match status" value="1"/>
</dbReference>
<evidence type="ECO:0000256" key="8">
    <source>
        <dbReference type="ARBA" id="ARBA00022786"/>
    </source>
</evidence>
<proteinExistence type="predicted"/>
<keyword evidence="18" id="KW-1185">Reference proteome</keyword>
<reference evidence="18" key="1">
    <citation type="submission" date="2017-01" db="EMBL/GenBank/DDBJ databases">
        <title>Comparative genomics of anhydrobiosis in the tardigrade Hypsibius dujardini.</title>
        <authorList>
            <person name="Yoshida Y."/>
            <person name="Koutsovoulos G."/>
            <person name="Laetsch D."/>
            <person name="Stevens L."/>
            <person name="Kumar S."/>
            <person name="Horikawa D."/>
            <person name="Ishino K."/>
            <person name="Komine S."/>
            <person name="Tomita M."/>
            <person name="Blaxter M."/>
            <person name="Arakawa K."/>
        </authorList>
    </citation>
    <scope>NUCLEOTIDE SEQUENCE [LARGE SCALE GENOMIC DNA]</scope>
    <source>
        <strain evidence="18">Z151</strain>
    </source>
</reference>
<evidence type="ECO:0000256" key="7">
    <source>
        <dbReference type="ARBA" id="ARBA00022741"/>
    </source>
</evidence>
<keyword evidence="9" id="KW-0067">ATP-binding</keyword>
<dbReference type="GO" id="GO:0005634">
    <property type="term" value="C:nucleus"/>
    <property type="evidence" value="ECO:0007669"/>
    <property type="project" value="UniProtKB-SubCell"/>
</dbReference>
<evidence type="ECO:0000256" key="1">
    <source>
        <dbReference type="ARBA" id="ARBA00004123"/>
    </source>
</evidence>
<keyword evidence="8" id="KW-0833">Ubl conjugation pathway</keyword>
<dbReference type="EMBL" id="MTYJ01000093">
    <property type="protein sequence ID" value="OQV15130.1"/>
    <property type="molecule type" value="Genomic_DNA"/>
</dbReference>
<accession>A0A1W0WIT4</accession>
<organism evidence="17 18">
    <name type="scientific">Hypsibius exemplaris</name>
    <name type="common">Freshwater tardigrade</name>
    <dbReference type="NCBI Taxonomy" id="2072580"/>
    <lineage>
        <taxon>Eukaryota</taxon>
        <taxon>Metazoa</taxon>
        <taxon>Ecdysozoa</taxon>
        <taxon>Tardigrada</taxon>
        <taxon>Eutardigrada</taxon>
        <taxon>Parachela</taxon>
        <taxon>Hypsibioidea</taxon>
        <taxon>Hypsibiidae</taxon>
        <taxon>Hypsibius</taxon>
    </lineage>
</organism>
<comment type="subcellular location">
    <subcellularLocation>
        <location evidence="2">Cytoplasm</location>
    </subcellularLocation>
    <subcellularLocation>
        <location evidence="1">Nucleus</location>
    </subcellularLocation>
</comment>
<evidence type="ECO:0000256" key="2">
    <source>
        <dbReference type="ARBA" id="ARBA00004496"/>
    </source>
</evidence>
<name>A0A1W0WIT4_HYPEX</name>
<evidence type="ECO:0000256" key="15">
    <source>
        <dbReference type="SAM" id="MobiDB-lite"/>
    </source>
</evidence>
<dbReference type="OrthoDB" id="47801at2759"/>
<evidence type="ECO:0000259" key="16">
    <source>
        <dbReference type="PROSITE" id="PS50127"/>
    </source>
</evidence>
<evidence type="ECO:0000256" key="4">
    <source>
        <dbReference type="ARBA" id="ARBA00022490"/>
    </source>
</evidence>
<feature type="region of interest" description="Disordered" evidence="15">
    <location>
        <begin position="1"/>
        <end position="23"/>
    </location>
</feature>